<dbReference type="Proteomes" id="UP001174677">
    <property type="component" value="Chromosome 15"/>
</dbReference>
<dbReference type="Pfam" id="PF12043">
    <property type="entry name" value="DUF3527"/>
    <property type="match status" value="1"/>
</dbReference>
<dbReference type="EMBL" id="JARPOI010000015">
    <property type="protein sequence ID" value="KAJ9154111.1"/>
    <property type="molecule type" value="Genomic_DNA"/>
</dbReference>
<name>A0ABQ9KZY4_HEVBR</name>
<dbReference type="InterPro" id="IPR021916">
    <property type="entry name" value="DUF3527"/>
</dbReference>
<dbReference type="EMBL" id="JARPOI010000015">
    <property type="protein sequence ID" value="KAJ9154110.1"/>
    <property type="molecule type" value="Genomic_DNA"/>
</dbReference>
<feature type="region of interest" description="Disordered" evidence="1">
    <location>
        <begin position="1"/>
        <end position="47"/>
    </location>
</feature>
<sequence length="640" mass="70690">MMEDTFSDAQKGGHAGEGSSSNNSNKDGRLSGDNDLNCSESKSKSLVRRKNSQHTLILKVKQSQRSRSYIKDSFLRSICVLESWIPRHAVTIDEKYLHHCLELIHISASKAAPRNNSLNLEWGEMDILSDGLSPAKIKSGNTCDFPRFHFDYPLAPGNESVVIGPAGHCIVGSIMGSNSMANILNSPLFHKYGAYDGDANFEKMSFSDVDGSTCYDYMNSPSVSSNCSSNNLYKEASVPGNHKYKSETLHERFAFVSSANFTCSDQSFSSLSATVTQGMLQCTWNGESPHFFFSLDDQKMVYLANLWKVESAEDKALDYTYLFHLRMGGQKEHGIYDSDSHLVGKMKVSTSFTMCPNKSRIMEREFVLFGANENLLRMQTSSHDLKKNKGLSKKVAEVFRTSHSMKKRTTSRFSGSSAIPESFSWEPFQDTDNNIDALCGANFLENHLPPNLELAAIVVKDYVPPNLQDKVGGWGLKFLKKSSPKQTDDLRESSQPPGCCVRDTGDCSTGMNVLIPAGLHGGPRTGNGGPSSLIERWRSGGCCDCDGWDLGCPLTVLTNRLSKKELSPQADMQGECKLVDLIMQGSENSAPPLRMVNVHNGLYFVNFQSTLSALQSFSIAVAFIHSQSPAFRPQNVQEFK</sequence>
<evidence type="ECO:0000313" key="3">
    <source>
        <dbReference type="Proteomes" id="UP001174677"/>
    </source>
</evidence>
<reference evidence="2 3" key="1">
    <citation type="journal article" date="2023" name="Plant Biotechnol. J.">
        <title>Chromosome-level wild Hevea brasiliensis genome provides new tools for genomic-assisted breeding and valuable loci to elevate rubber yield.</title>
        <authorList>
            <person name="Cheng H."/>
            <person name="Song X."/>
            <person name="Hu Y."/>
            <person name="Wu T."/>
            <person name="Yang Q."/>
            <person name="An Z."/>
            <person name="Feng S."/>
            <person name="Deng Z."/>
            <person name="Wu W."/>
            <person name="Zeng X."/>
            <person name="Tu M."/>
            <person name="Wang X."/>
            <person name="Huang H."/>
        </authorList>
    </citation>
    <scope>NUCLEOTIDE SEQUENCE [LARGE SCALE GENOMIC DNA]</scope>
    <source>
        <strain evidence="2">MT/VB/25A 57/8</strain>
    </source>
</reference>
<organism evidence="2 3">
    <name type="scientific">Hevea brasiliensis</name>
    <name type="common">Para rubber tree</name>
    <name type="synonym">Siphonia brasiliensis</name>
    <dbReference type="NCBI Taxonomy" id="3981"/>
    <lineage>
        <taxon>Eukaryota</taxon>
        <taxon>Viridiplantae</taxon>
        <taxon>Streptophyta</taxon>
        <taxon>Embryophyta</taxon>
        <taxon>Tracheophyta</taxon>
        <taxon>Spermatophyta</taxon>
        <taxon>Magnoliopsida</taxon>
        <taxon>eudicotyledons</taxon>
        <taxon>Gunneridae</taxon>
        <taxon>Pentapetalae</taxon>
        <taxon>rosids</taxon>
        <taxon>fabids</taxon>
        <taxon>Malpighiales</taxon>
        <taxon>Euphorbiaceae</taxon>
        <taxon>Crotonoideae</taxon>
        <taxon>Micrandreae</taxon>
        <taxon>Hevea</taxon>
    </lineage>
</organism>
<accession>A0ABQ9KZY4</accession>
<proteinExistence type="predicted"/>
<gene>
    <name evidence="2" type="ORF">P3X46_027482</name>
</gene>
<dbReference type="PANTHER" id="PTHR31390">
    <property type="entry name" value="EXPRESSED PROTEIN"/>
    <property type="match status" value="1"/>
</dbReference>
<evidence type="ECO:0000256" key="1">
    <source>
        <dbReference type="SAM" id="MobiDB-lite"/>
    </source>
</evidence>
<comment type="caution">
    <text evidence="2">The sequence shown here is derived from an EMBL/GenBank/DDBJ whole genome shotgun (WGS) entry which is preliminary data.</text>
</comment>
<dbReference type="EMBL" id="JARPOI010000015">
    <property type="protein sequence ID" value="KAJ9154112.1"/>
    <property type="molecule type" value="Genomic_DNA"/>
</dbReference>
<dbReference type="PANTHER" id="PTHR31390:SF2">
    <property type="entry name" value="EXPRESSED PROTEIN"/>
    <property type="match status" value="1"/>
</dbReference>
<evidence type="ECO:0000313" key="2">
    <source>
        <dbReference type="EMBL" id="KAJ9154113.1"/>
    </source>
</evidence>
<keyword evidence="3" id="KW-1185">Reference proteome</keyword>
<dbReference type="EMBL" id="JARPOI010000015">
    <property type="protein sequence ID" value="KAJ9154113.1"/>
    <property type="molecule type" value="Genomic_DNA"/>
</dbReference>
<protein>
    <submittedName>
        <fullName evidence="2">Uncharacterized protein</fullName>
    </submittedName>
</protein>